<dbReference type="OrthoDB" id="3465773at2"/>
<evidence type="ECO:0000256" key="1">
    <source>
        <dbReference type="SAM" id="MobiDB-lite"/>
    </source>
</evidence>
<dbReference type="PANTHER" id="PTHR43784:SF2">
    <property type="entry name" value="GDSL-LIKE LIPASE_ACYLHYDROLASE, PUTATIVE (AFU_ORTHOLOGUE AFUA_2G00820)-RELATED"/>
    <property type="match status" value="1"/>
</dbReference>
<feature type="domain" description="SGNH hydrolase-type esterase" evidence="2">
    <location>
        <begin position="51"/>
        <end position="249"/>
    </location>
</feature>
<keyword evidence="4" id="KW-1185">Reference proteome</keyword>
<dbReference type="PANTHER" id="PTHR43784">
    <property type="entry name" value="GDSL-LIKE LIPASE/ACYLHYDROLASE, PUTATIVE (AFU_ORTHOLOGUE AFUA_2G00820)-RELATED"/>
    <property type="match status" value="1"/>
</dbReference>
<feature type="compositionally biased region" description="Basic and acidic residues" evidence="1">
    <location>
        <begin position="1"/>
        <end position="11"/>
    </location>
</feature>
<dbReference type="InterPro" id="IPR053140">
    <property type="entry name" value="GDSL_Rv0518-like"/>
</dbReference>
<dbReference type="AlphaFoldDB" id="A0A4P6F896"/>
<accession>A0A4P6F896</accession>
<reference evidence="3 4" key="1">
    <citation type="submission" date="2019-01" db="EMBL/GenBank/DDBJ databases">
        <title>Genome sequencing of strain FW10M-9.</title>
        <authorList>
            <person name="Heo J."/>
            <person name="Kim S.-J."/>
            <person name="Kim J.-S."/>
            <person name="Hong S.-B."/>
            <person name="Kwon S.-W."/>
        </authorList>
    </citation>
    <scope>NUCLEOTIDE SEQUENCE [LARGE SCALE GENOMIC DNA]</scope>
    <source>
        <strain evidence="3 4">FW10M-9</strain>
    </source>
</reference>
<proteinExistence type="predicted"/>
<feature type="region of interest" description="Disordered" evidence="1">
    <location>
        <begin position="1"/>
        <end position="45"/>
    </location>
</feature>
<dbReference type="Gene3D" id="3.40.50.1110">
    <property type="entry name" value="SGNH hydrolase"/>
    <property type="match status" value="1"/>
</dbReference>
<organism evidence="3 4">
    <name type="scientific">Xylanimonas protaetiae</name>
    <dbReference type="NCBI Taxonomy" id="2509457"/>
    <lineage>
        <taxon>Bacteria</taxon>
        <taxon>Bacillati</taxon>
        <taxon>Actinomycetota</taxon>
        <taxon>Actinomycetes</taxon>
        <taxon>Micrococcales</taxon>
        <taxon>Promicromonosporaceae</taxon>
        <taxon>Xylanimonas</taxon>
    </lineage>
</organism>
<sequence>MVGGRRGDARAARGARARPRRGAGVTRHAPAGDPPPDTLSFGGSHGPRVVALGDSISVGVGDAAGEDALHGIGWAAHLAQLAGASSFTNLARNGARARHVVAEQLPHALDLRPDVATLVVGGNDVLRSDFSAHEVARELSTAVTALRDCGCSVVLARLPAIELFELLPATVRRVMRARVLAVNAAVDAVALAAQPRTVEQVTAARRTPDGRRPLQGTVVVVDIGGAARELGPVAWHSDRVHPSATAHRRVAAHAALALGRAGVLRVRDADGADALAAALPAMPPAPSFGARTAWLVIAGIPWCFRRGRDFLPGLVRAVYDDRRERRHASRWMATFRASHLGASEKTS</sequence>
<dbReference type="Pfam" id="PF13472">
    <property type="entry name" value="Lipase_GDSL_2"/>
    <property type="match status" value="1"/>
</dbReference>
<name>A0A4P6F896_9MICO</name>
<dbReference type="SUPFAM" id="SSF52266">
    <property type="entry name" value="SGNH hydrolase"/>
    <property type="match status" value="1"/>
</dbReference>
<dbReference type="InterPro" id="IPR036514">
    <property type="entry name" value="SGNH_hydro_sf"/>
</dbReference>
<dbReference type="KEGG" id="xya:ET471_06685"/>
<dbReference type="InterPro" id="IPR013830">
    <property type="entry name" value="SGNH_hydro"/>
</dbReference>
<dbReference type="Proteomes" id="UP000292118">
    <property type="component" value="Chromosome"/>
</dbReference>
<evidence type="ECO:0000259" key="2">
    <source>
        <dbReference type="Pfam" id="PF13472"/>
    </source>
</evidence>
<evidence type="ECO:0000313" key="4">
    <source>
        <dbReference type="Proteomes" id="UP000292118"/>
    </source>
</evidence>
<evidence type="ECO:0000313" key="3">
    <source>
        <dbReference type="EMBL" id="QAY71765.1"/>
    </source>
</evidence>
<gene>
    <name evidence="3" type="ORF">ET471_06685</name>
</gene>
<protein>
    <recommendedName>
        <fullName evidence="2">SGNH hydrolase-type esterase domain-containing protein</fullName>
    </recommendedName>
</protein>
<dbReference type="EMBL" id="CP035493">
    <property type="protein sequence ID" value="QAY71765.1"/>
    <property type="molecule type" value="Genomic_DNA"/>
</dbReference>